<feature type="compositionally biased region" description="Acidic residues" evidence="2">
    <location>
        <begin position="308"/>
        <end position="321"/>
    </location>
</feature>
<dbReference type="SUPFAM" id="SSF56112">
    <property type="entry name" value="Protein kinase-like (PK-like)"/>
    <property type="match status" value="1"/>
</dbReference>
<dbReference type="GO" id="GO:0005524">
    <property type="term" value="F:ATP binding"/>
    <property type="evidence" value="ECO:0007669"/>
    <property type="project" value="InterPro"/>
</dbReference>
<gene>
    <name evidence="4" type="ORF">BT96DRAFT_573958</name>
</gene>
<dbReference type="AlphaFoldDB" id="A0A6A4HZE1"/>
<dbReference type="InterPro" id="IPR050235">
    <property type="entry name" value="CK1_Ser-Thr_kinase"/>
</dbReference>
<dbReference type="Pfam" id="PF00069">
    <property type="entry name" value="Pkinase"/>
    <property type="match status" value="1"/>
</dbReference>
<dbReference type="PROSITE" id="PS50011">
    <property type="entry name" value="PROTEIN_KINASE_DOM"/>
    <property type="match status" value="1"/>
</dbReference>
<feature type="region of interest" description="Disordered" evidence="2">
    <location>
        <begin position="308"/>
        <end position="348"/>
    </location>
</feature>
<keyword evidence="4" id="KW-0418">Kinase</keyword>
<sequence length="375" mass="42471">MPFKFKLGAHLGNGGYVIFKATEISNANFVIALKKSRASRKIKRTLLRHESRVLQLLQGHVAIPAVYAYGHLDHFEYLAIELLGPSLADKLHFLDGAGLKVKTVIRIVDQALSALEHVHSKGIIHRDIKPHNFLCALEDDSLIKLVDFGLSKPIAHCSTSQYNPYQERRYIIGSLYWASLNSHNGFDLAPRDDLESLAYVALHLLRGSLPWKPRPLEESELRSQEIVRIMKSKYTGERLSEGFPHEFGELLTYSRSLEFTQLPDYAKLRREFAALGTRKDVSSDGSFCTARAPILTASTTVLEVDIDLPPENTEDHDDHDDHDDRDKDEDSYFGYDIDQWDNRQGERDKDLTLSAEQAEALESDGCLRLIEEVAK</sequence>
<evidence type="ECO:0000259" key="3">
    <source>
        <dbReference type="PROSITE" id="PS50011"/>
    </source>
</evidence>
<dbReference type="PROSITE" id="PS00108">
    <property type="entry name" value="PROTEIN_KINASE_ST"/>
    <property type="match status" value="1"/>
</dbReference>
<organism evidence="4 5">
    <name type="scientific">Gymnopus androsaceus JB14</name>
    <dbReference type="NCBI Taxonomy" id="1447944"/>
    <lineage>
        <taxon>Eukaryota</taxon>
        <taxon>Fungi</taxon>
        <taxon>Dikarya</taxon>
        <taxon>Basidiomycota</taxon>
        <taxon>Agaricomycotina</taxon>
        <taxon>Agaricomycetes</taxon>
        <taxon>Agaricomycetidae</taxon>
        <taxon>Agaricales</taxon>
        <taxon>Marasmiineae</taxon>
        <taxon>Omphalotaceae</taxon>
        <taxon>Gymnopus</taxon>
    </lineage>
</organism>
<dbReference type="SMART" id="SM00220">
    <property type="entry name" value="S_TKc"/>
    <property type="match status" value="1"/>
</dbReference>
<dbReference type="InterPro" id="IPR008271">
    <property type="entry name" value="Ser/Thr_kinase_AS"/>
</dbReference>
<evidence type="ECO:0000256" key="1">
    <source>
        <dbReference type="ARBA" id="ARBA00012513"/>
    </source>
</evidence>
<accession>A0A6A4HZE1</accession>
<dbReference type="InterPro" id="IPR000719">
    <property type="entry name" value="Prot_kinase_dom"/>
</dbReference>
<dbReference type="PANTHER" id="PTHR11909">
    <property type="entry name" value="CASEIN KINASE-RELATED"/>
    <property type="match status" value="1"/>
</dbReference>
<keyword evidence="5" id="KW-1185">Reference proteome</keyword>
<feature type="domain" description="Protein kinase" evidence="3">
    <location>
        <begin position="5"/>
        <end position="273"/>
    </location>
</feature>
<dbReference type="GO" id="GO:0004674">
    <property type="term" value="F:protein serine/threonine kinase activity"/>
    <property type="evidence" value="ECO:0007669"/>
    <property type="project" value="UniProtKB-EC"/>
</dbReference>
<proteinExistence type="predicted"/>
<evidence type="ECO:0000313" key="5">
    <source>
        <dbReference type="Proteomes" id="UP000799118"/>
    </source>
</evidence>
<dbReference type="Gene3D" id="1.10.510.10">
    <property type="entry name" value="Transferase(Phosphotransferase) domain 1"/>
    <property type="match status" value="1"/>
</dbReference>
<keyword evidence="4" id="KW-0808">Transferase</keyword>
<dbReference type="InterPro" id="IPR011009">
    <property type="entry name" value="Kinase-like_dom_sf"/>
</dbReference>
<dbReference type="OrthoDB" id="5579860at2759"/>
<dbReference type="EC" id="2.7.11.1" evidence="1"/>
<reference evidence="4" key="1">
    <citation type="journal article" date="2019" name="Environ. Microbiol.">
        <title>Fungal ecological strategies reflected in gene transcription - a case study of two litter decomposers.</title>
        <authorList>
            <person name="Barbi F."/>
            <person name="Kohler A."/>
            <person name="Barry K."/>
            <person name="Baskaran P."/>
            <person name="Daum C."/>
            <person name="Fauchery L."/>
            <person name="Ihrmark K."/>
            <person name="Kuo A."/>
            <person name="LaButti K."/>
            <person name="Lipzen A."/>
            <person name="Morin E."/>
            <person name="Grigoriev I.V."/>
            <person name="Henrissat B."/>
            <person name="Lindahl B."/>
            <person name="Martin F."/>
        </authorList>
    </citation>
    <scope>NUCLEOTIDE SEQUENCE</scope>
    <source>
        <strain evidence="4">JB14</strain>
    </source>
</reference>
<dbReference type="Proteomes" id="UP000799118">
    <property type="component" value="Unassembled WGS sequence"/>
</dbReference>
<name>A0A6A4HZE1_9AGAR</name>
<protein>
    <recommendedName>
        <fullName evidence="1">non-specific serine/threonine protein kinase</fullName>
        <ecNumber evidence="1">2.7.11.1</ecNumber>
    </recommendedName>
</protein>
<dbReference type="EMBL" id="ML769440">
    <property type="protein sequence ID" value="KAE9401965.1"/>
    <property type="molecule type" value="Genomic_DNA"/>
</dbReference>
<evidence type="ECO:0000313" key="4">
    <source>
        <dbReference type="EMBL" id="KAE9401965.1"/>
    </source>
</evidence>
<evidence type="ECO:0000256" key="2">
    <source>
        <dbReference type="SAM" id="MobiDB-lite"/>
    </source>
</evidence>